<evidence type="ECO:0000313" key="3">
    <source>
        <dbReference type="EMBL" id="PNS13933.1"/>
    </source>
</evidence>
<comment type="caution">
    <text evidence="3">The sequence shown here is derived from an EMBL/GenBank/DDBJ whole genome shotgun (WGS) entry which is preliminary data.</text>
</comment>
<dbReference type="InParanoid" id="A0A2K1QGE6"/>
<keyword evidence="4" id="KW-1185">Reference proteome</keyword>
<feature type="transmembrane region" description="Helical" evidence="2">
    <location>
        <begin position="6"/>
        <end position="25"/>
    </location>
</feature>
<accession>A0A2K1QGE6</accession>
<evidence type="ECO:0000256" key="2">
    <source>
        <dbReference type="SAM" id="Phobius"/>
    </source>
</evidence>
<name>A0A2K1QGE6_9PEZI</name>
<keyword evidence="2" id="KW-0812">Transmembrane</keyword>
<dbReference type="EMBL" id="NKHZ01000089">
    <property type="protein sequence ID" value="PNS13933.1"/>
    <property type="molecule type" value="Genomic_DNA"/>
</dbReference>
<protein>
    <submittedName>
        <fullName evidence="3">Uncharacterized protein</fullName>
    </submittedName>
</protein>
<dbReference type="Proteomes" id="UP000243797">
    <property type="component" value="Unassembled WGS sequence"/>
</dbReference>
<evidence type="ECO:0000313" key="4">
    <source>
        <dbReference type="Proteomes" id="UP000243797"/>
    </source>
</evidence>
<proteinExistence type="predicted"/>
<reference evidence="3 4" key="1">
    <citation type="submission" date="2017-06" db="EMBL/GenBank/DDBJ databases">
        <title>Draft genome sequence of a variant of Elsinoe murrayae.</title>
        <authorList>
            <person name="Cheng Q."/>
        </authorList>
    </citation>
    <scope>NUCLEOTIDE SEQUENCE [LARGE SCALE GENOMIC DNA]</scope>
    <source>
        <strain evidence="3 4">CQ-2017a</strain>
    </source>
</reference>
<keyword evidence="2" id="KW-0472">Membrane</keyword>
<dbReference type="AlphaFoldDB" id="A0A2K1QGE6"/>
<evidence type="ECO:0000256" key="1">
    <source>
        <dbReference type="SAM" id="MobiDB-lite"/>
    </source>
</evidence>
<gene>
    <name evidence="3" type="ORF">CAC42_1424</name>
</gene>
<keyword evidence="2" id="KW-1133">Transmembrane helix</keyword>
<feature type="region of interest" description="Disordered" evidence="1">
    <location>
        <begin position="81"/>
        <end position="106"/>
    </location>
</feature>
<dbReference type="OrthoDB" id="3001700at2759"/>
<sequence length="106" mass="11423">MPSSTKFFTALAGILAVVAGYVYLFGIPPQWKRAMENKALETMGENKASFMVKNQINKVPASDQQDVKDLKQGLGNLAGGALQNPLGKETGNVADRLTSPFTGREH</sequence>
<organism evidence="3 4">
    <name type="scientific">Sphaceloma murrayae</name>
    <dbReference type="NCBI Taxonomy" id="2082308"/>
    <lineage>
        <taxon>Eukaryota</taxon>
        <taxon>Fungi</taxon>
        <taxon>Dikarya</taxon>
        <taxon>Ascomycota</taxon>
        <taxon>Pezizomycotina</taxon>
        <taxon>Dothideomycetes</taxon>
        <taxon>Dothideomycetidae</taxon>
        <taxon>Myriangiales</taxon>
        <taxon>Elsinoaceae</taxon>
        <taxon>Sphaceloma</taxon>
    </lineage>
</organism>